<accession>A0A154BMZ9</accession>
<dbReference type="InterPro" id="IPR036388">
    <property type="entry name" value="WH-like_DNA-bd_sf"/>
</dbReference>
<evidence type="ECO:0000256" key="2">
    <source>
        <dbReference type="ARBA" id="ARBA00023125"/>
    </source>
</evidence>
<protein>
    <submittedName>
        <fullName evidence="5">MarR family transcriptional regulator</fullName>
    </submittedName>
</protein>
<dbReference type="GO" id="GO:0003700">
    <property type="term" value="F:DNA-binding transcription factor activity"/>
    <property type="evidence" value="ECO:0007669"/>
    <property type="project" value="InterPro"/>
</dbReference>
<evidence type="ECO:0000256" key="3">
    <source>
        <dbReference type="ARBA" id="ARBA00023163"/>
    </source>
</evidence>
<dbReference type="PROSITE" id="PS50995">
    <property type="entry name" value="HTH_MARR_2"/>
    <property type="match status" value="1"/>
</dbReference>
<dbReference type="OrthoDB" id="5461037at2"/>
<gene>
    <name evidence="5" type="ORF">AXX12_14210</name>
</gene>
<dbReference type="SMART" id="SM00347">
    <property type="entry name" value="HTH_MARR"/>
    <property type="match status" value="1"/>
</dbReference>
<evidence type="ECO:0000313" key="6">
    <source>
        <dbReference type="Proteomes" id="UP000076268"/>
    </source>
</evidence>
<dbReference type="SUPFAM" id="SSF46785">
    <property type="entry name" value="Winged helix' DNA-binding domain"/>
    <property type="match status" value="1"/>
</dbReference>
<keyword evidence="3" id="KW-0804">Transcription</keyword>
<keyword evidence="1" id="KW-0805">Transcription regulation</keyword>
<dbReference type="GO" id="GO:0003677">
    <property type="term" value="F:DNA binding"/>
    <property type="evidence" value="ECO:0007669"/>
    <property type="project" value="UniProtKB-KW"/>
</dbReference>
<name>A0A154BMZ9_ANASB</name>
<dbReference type="Gene3D" id="1.10.10.10">
    <property type="entry name" value="Winged helix-like DNA-binding domain superfamily/Winged helix DNA-binding domain"/>
    <property type="match status" value="1"/>
</dbReference>
<dbReference type="InterPro" id="IPR036390">
    <property type="entry name" value="WH_DNA-bd_sf"/>
</dbReference>
<dbReference type="AlphaFoldDB" id="A0A154BMZ9"/>
<feature type="domain" description="HTH marR-type" evidence="4">
    <location>
        <begin position="4"/>
        <end position="136"/>
    </location>
</feature>
<evidence type="ECO:0000259" key="4">
    <source>
        <dbReference type="PROSITE" id="PS50995"/>
    </source>
</evidence>
<dbReference type="PANTHER" id="PTHR42756">
    <property type="entry name" value="TRANSCRIPTIONAL REGULATOR, MARR"/>
    <property type="match status" value="1"/>
</dbReference>
<evidence type="ECO:0000256" key="1">
    <source>
        <dbReference type="ARBA" id="ARBA00023015"/>
    </source>
</evidence>
<evidence type="ECO:0000313" key="5">
    <source>
        <dbReference type="EMBL" id="KYZ75306.1"/>
    </source>
</evidence>
<reference evidence="5 6" key="1">
    <citation type="submission" date="2016-02" db="EMBL/GenBank/DDBJ databases">
        <title>Anaerosporomusa subterraneum gen. nov., sp. nov., a spore-forming obligate anaerobe isolated from saprolite.</title>
        <authorList>
            <person name="Choi J.K."/>
            <person name="Shah M."/>
            <person name="Yee N."/>
        </authorList>
    </citation>
    <scope>NUCLEOTIDE SEQUENCE [LARGE SCALE GENOMIC DNA]</scope>
    <source>
        <strain evidence="5 6">RU4</strain>
    </source>
</reference>
<organism evidence="5 6">
    <name type="scientific">Anaerosporomusa subterranea</name>
    <dbReference type="NCBI Taxonomy" id="1794912"/>
    <lineage>
        <taxon>Bacteria</taxon>
        <taxon>Bacillati</taxon>
        <taxon>Bacillota</taxon>
        <taxon>Negativicutes</taxon>
        <taxon>Acetonemataceae</taxon>
        <taxon>Anaerosporomusa</taxon>
    </lineage>
</organism>
<proteinExistence type="predicted"/>
<dbReference type="PANTHER" id="PTHR42756:SF1">
    <property type="entry name" value="TRANSCRIPTIONAL REPRESSOR OF EMRAB OPERON"/>
    <property type="match status" value="1"/>
</dbReference>
<dbReference type="PRINTS" id="PR00598">
    <property type="entry name" value="HTHMARR"/>
</dbReference>
<dbReference type="InterPro" id="IPR000835">
    <property type="entry name" value="HTH_MarR-typ"/>
</dbReference>
<dbReference type="Proteomes" id="UP000076268">
    <property type="component" value="Unassembled WGS sequence"/>
</dbReference>
<dbReference type="Pfam" id="PF01047">
    <property type="entry name" value="MarR"/>
    <property type="match status" value="1"/>
</dbReference>
<dbReference type="STRING" id="1794912.AXX12_14210"/>
<keyword evidence="6" id="KW-1185">Reference proteome</keyword>
<sequence>MIVKEQLTHELLAFFNGFSSWENSVIRASDLTVSEAHAIEVIGELGRMNMKTLAQRLGVTTGTTTVTVDRLEKKEYAIRETLKEDRRVYLISLTSKGQQAYIEHHQYHTRLSDQILSTLSEEEATSLYCLLQKINSEVF</sequence>
<comment type="caution">
    <text evidence="5">The sequence shown here is derived from an EMBL/GenBank/DDBJ whole genome shotgun (WGS) entry which is preliminary data.</text>
</comment>
<dbReference type="EMBL" id="LSGP01000025">
    <property type="protein sequence ID" value="KYZ75306.1"/>
    <property type="molecule type" value="Genomic_DNA"/>
</dbReference>
<keyword evidence="2" id="KW-0238">DNA-binding</keyword>